<comment type="caution">
    <text evidence="3">The sequence shown here is derived from an EMBL/GenBank/DDBJ whole genome shotgun (WGS) entry which is preliminary data.</text>
</comment>
<feature type="compositionally biased region" description="Polar residues" evidence="1">
    <location>
        <begin position="554"/>
        <end position="571"/>
    </location>
</feature>
<dbReference type="GO" id="GO:0005634">
    <property type="term" value="C:nucleus"/>
    <property type="evidence" value="ECO:0007669"/>
    <property type="project" value="TreeGrafter"/>
</dbReference>
<dbReference type="GO" id="GO:0006357">
    <property type="term" value="P:regulation of transcription by RNA polymerase II"/>
    <property type="evidence" value="ECO:0007669"/>
    <property type="project" value="TreeGrafter"/>
</dbReference>
<evidence type="ECO:0000313" key="4">
    <source>
        <dbReference type="Proteomes" id="UP000827092"/>
    </source>
</evidence>
<organism evidence="3 4">
    <name type="scientific">Oedothorax gibbosus</name>
    <dbReference type="NCBI Taxonomy" id="931172"/>
    <lineage>
        <taxon>Eukaryota</taxon>
        <taxon>Metazoa</taxon>
        <taxon>Ecdysozoa</taxon>
        <taxon>Arthropoda</taxon>
        <taxon>Chelicerata</taxon>
        <taxon>Arachnida</taxon>
        <taxon>Araneae</taxon>
        <taxon>Araneomorphae</taxon>
        <taxon>Entelegynae</taxon>
        <taxon>Araneoidea</taxon>
        <taxon>Linyphiidae</taxon>
        <taxon>Erigoninae</taxon>
        <taxon>Oedothorax</taxon>
    </lineage>
</organism>
<gene>
    <name evidence="3" type="ORF">JTE90_020806</name>
</gene>
<feature type="region of interest" description="Disordered" evidence="1">
    <location>
        <begin position="162"/>
        <end position="223"/>
    </location>
</feature>
<feature type="region of interest" description="Disordered" evidence="1">
    <location>
        <begin position="337"/>
        <end position="366"/>
    </location>
</feature>
<dbReference type="InterPro" id="IPR039353">
    <property type="entry name" value="TF_Adf1"/>
</dbReference>
<dbReference type="InterPro" id="IPR006578">
    <property type="entry name" value="MADF-dom"/>
</dbReference>
<evidence type="ECO:0000259" key="2">
    <source>
        <dbReference type="PROSITE" id="PS51029"/>
    </source>
</evidence>
<feature type="compositionally biased region" description="Polar residues" evidence="1">
    <location>
        <begin position="580"/>
        <end position="601"/>
    </location>
</feature>
<dbReference type="GO" id="GO:0005667">
    <property type="term" value="C:transcription regulator complex"/>
    <property type="evidence" value="ECO:0007669"/>
    <property type="project" value="TreeGrafter"/>
</dbReference>
<dbReference type="PANTHER" id="PTHR12243:SF51">
    <property type="entry name" value="MADF DOMAIN-CONTAINING PROTEIN"/>
    <property type="match status" value="1"/>
</dbReference>
<name>A0AAV6U7J0_9ARAC</name>
<feature type="domain" description="MADF" evidence="2">
    <location>
        <begin position="25"/>
        <end position="116"/>
    </location>
</feature>
<feature type="compositionally biased region" description="Basic residues" evidence="1">
    <location>
        <begin position="206"/>
        <end position="216"/>
    </location>
</feature>
<evidence type="ECO:0000313" key="3">
    <source>
        <dbReference type="EMBL" id="KAG8179823.1"/>
    </source>
</evidence>
<feature type="region of interest" description="Disordered" evidence="1">
    <location>
        <begin position="552"/>
        <end position="603"/>
    </location>
</feature>
<accession>A0AAV6U7J0</accession>
<sequence length="680" mass="76697">MSKEYFPKYLEPSSHVVNCDPHLLRLIEEVKKYVCLYNINSLQYRDQNMKEECWNIISETLDTRPSELKKEWKRLRDGYRQALIIRKTSKNPFKRRLPLRPWKYEEKMSFLKPYMTPRSRLLANPPCSENDEDEYNPLVAGEEKEEIIHKIINNIKQEVLSDEERLPQSSVRASPGTSSEHQHLESSSEIRGSIGKTKKEAGKFAGTKKKGLKRKHVVSDNDYSPKQPCVNIVVPDKDGNLTISLANDKPKPKRLRYVTFASNLPGGPSANNINHQSIRLNNPQPTNINNTTPVIIMNEKSIEKIISNFENSNNSTIAISSVIGNCTKTSNGNVVSNTTRTSSGTSDNQFAITSSGDKPSGASKTSEAFINNSSTQTNISSFFRNVGVQCEVRNIDKDGESTKKQSSVDDLKDDAVAVFVHSNPNLPSSDDESEEDGFVSRKIRVRKYRIPEFRCNPNLANTLYSGNREQVYRAVRPSISSNGTRSIELFIASIYQTIKELPWQGQNVVKTRSLEFLKVAEEEFEEVKVQWNKNGKNDSSNQQTENLDMDLATLNPSSNQENQDASSIQDTGSKEHQDASNKNSQEVSNQVNQGTRSSPGQSYDPILSLESVLSIFGDNDSRHIALRLFLASLYESMKDMPSFILSYLKANLMQLVVHVEEIYNNPDDFRNTAVNSKNGE</sequence>
<protein>
    <recommendedName>
        <fullName evidence="2">MADF domain-containing protein</fullName>
    </recommendedName>
</protein>
<dbReference type="Proteomes" id="UP000827092">
    <property type="component" value="Unassembled WGS sequence"/>
</dbReference>
<dbReference type="Pfam" id="PF10545">
    <property type="entry name" value="MADF_DNA_bdg"/>
    <property type="match status" value="1"/>
</dbReference>
<keyword evidence="4" id="KW-1185">Reference proteome</keyword>
<dbReference type="AlphaFoldDB" id="A0AAV6U7J0"/>
<dbReference type="SMART" id="SM00595">
    <property type="entry name" value="MADF"/>
    <property type="match status" value="1"/>
</dbReference>
<proteinExistence type="predicted"/>
<dbReference type="PANTHER" id="PTHR12243">
    <property type="entry name" value="MADF DOMAIN TRANSCRIPTION FACTOR"/>
    <property type="match status" value="1"/>
</dbReference>
<dbReference type="PROSITE" id="PS51029">
    <property type="entry name" value="MADF"/>
    <property type="match status" value="1"/>
</dbReference>
<reference evidence="3 4" key="1">
    <citation type="journal article" date="2022" name="Nat. Ecol. Evol.">
        <title>A masculinizing supergene underlies an exaggerated male reproductive morph in a spider.</title>
        <authorList>
            <person name="Hendrickx F."/>
            <person name="De Corte Z."/>
            <person name="Sonet G."/>
            <person name="Van Belleghem S.M."/>
            <person name="Kostlbacher S."/>
            <person name="Vangestel C."/>
        </authorList>
    </citation>
    <scope>NUCLEOTIDE SEQUENCE [LARGE SCALE GENOMIC DNA]</scope>
    <source>
        <strain evidence="3">W744_W776</strain>
    </source>
</reference>
<dbReference type="EMBL" id="JAFNEN010000600">
    <property type="protein sequence ID" value="KAG8179823.1"/>
    <property type="molecule type" value="Genomic_DNA"/>
</dbReference>
<evidence type="ECO:0000256" key="1">
    <source>
        <dbReference type="SAM" id="MobiDB-lite"/>
    </source>
</evidence>
<feature type="compositionally biased region" description="Polar residues" evidence="1">
    <location>
        <begin position="167"/>
        <end position="177"/>
    </location>
</feature>